<evidence type="ECO:0000259" key="2">
    <source>
        <dbReference type="Pfam" id="PF13456"/>
    </source>
</evidence>
<dbReference type="InterPro" id="IPR036397">
    <property type="entry name" value="RNaseH_sf"/>
</dbReference>
<dbReference type="Pfam" id="PF13456">
    <property type="entry name" value="RVT_3"/>
    <property type="match status" value="1"/>
</dbReference>
<feature type="domain" description="Reverse transcriptase/retrotransposon-derived protein RNase H-like" evidence="3">
    <location>
        <begin position="326"/>
        <end position="407"/>
    </location>
</feature>
<dbReference type="InterPro" id="IPR041577">
    <property type="entry name" value="RT_RNaseH_2"/>
</dbReference>
<reference evidence="4" key="1">
    <citation type="submission" date="2020-06" db="EMBL/GenBank/DDBJ databases">
        <authorList>
            <person name="Li T."/>
            <person name="Hu X."/>
            <person name="Zhang T."/>
            <person name="Song X."/>
            <person name="Zhang H."/>
            <person name="Dai N."/>
            <person name="Sheng W."/>
            <person name="Hou X."/>
            <person name="Wei L."/>
        </authorList>
    </citation>
    <scope>NUCLEOTIDE SEQUENCE</scope>
    <source>
        <strain evidence="4">K16</strain>
        <tissue evidence="4">Leaf</tissue>
    </source>
</reference>
<dbReference type="Proteomes" id="UP001289374">
    <property type="component" value="Unassembled WGS sequence"/>
</dbReference>
<dbReference type="InterPro" id="IPR043128">
    <property type="entry name" value="Rev_trsase/Diguanyl_cyclase"/>
</dbReference>
<evidence type="ECO:0008006" key="6">
    <source>
        <dbReference type="Google" id="ProtNLM"/>
    </source>
</evidence>
<evidence type="ECO:0000256" key="1">
    <source>
        <dbReference type="SAM" id="MobiDB-lite"/>
    </source>
</evidence>
<dbReference type="Gene3D" id="3.30.420.10">
    <property type="entry name" value="Ribonuclease H-like superfamily/Ribonuclease H"/>
    <property type="match status" value="1"/>
</dbReference>
<organism evidence="4 5">
    <name type="scientific">Sesamum angolense</name>
    <dbReference type="NCBI Taxonomy" id="2727404"/>
    <lineage>
        <taxon>Eukaryota</taxon>
        <taxon>Viridiplantae</taxon>
        <taxon>Streptophyta</taxon>
        <taxon>Embryophyta</taxon>
        <taxon>Tracheophyta</taxon>
        <taxon>Spermatophyta</taxon>
        <taxon>Magnoliopsida</taxon>
        <taxon>eudicotyledons</taxon>
        <taxon>Gunneridae</taxon>
        <taxon>Pentapetalae</taxon>
        <taxon>asterids</taxon>
        <taxon>lamiids</taxon>
        <taxon>Lamiales</taxon>
        <taxon>Pedaliaceae</taxon>
        <taxon>Sesamum</taxon>
    </lineage>
</organism>
<dbReference type="AlphaFoldDB" id="A0AAE1WM33"/>
<dbReference type="SUPFAM" id="SSF53098">
    <property type="entry name" value="Ribonuclease H-like"/>
    <property type="match status" value="1"/>
</dbReference>
<dbReference type="GO" id="GO:0003676">
    <property type="term" value="F:nucleic acid binding"/>
    <property type="evidence" value="ECO:0007669"/>
    <property type="project" value="InterPro"/>
</dbReference>
<dbReference type="InterPro" id="IPR012337">
    <property type="entry name" value="RNaseH-like_sf"/>
</dbReference>
<evidence type="ECO:0000259" key="3">
    <source>
        <dbReference type="Pfam" id="PF17919"/>
    </source>
</evidence>
<feature type="region of interest" description="Disordered" evidence="1">
    <location>
        <begin position="60"/>
        <end position="91"/>
    </location>
</feature>
<dbReference type="EMBL" id="JACGWL010000009">
    <property type="protein sequence ID" value="KAK4395714.1"/>
    <property type="molecule type" value="Genomic_DNA"/>
</dbReference>
<comment type="caution">
    <text evidence="4">The sequence shown here is derived from an EMBL/GenBank/DDBJ whole genome shotgun (WGS) entry which is preliminary data.</text>
</comment>
<gene>
    <name evidence="4" type="ORF">Sango_1725700</name>
</gene>
<accession>A0AAE1WM33</accession>
<keyword evidence="5" id="KW-1185">Reference proteome</keyword>
<dbReference type="Pfam" id="PF17919">
    <property type="entry name" value="RT_RNaseH_2"/>
    <property type="match status" value="1"/>
</dbReference>
<evidence type="ECO:0000313" key="5">
    <source>
        <dbReference type="Proteomes" id="UP001289374"/>
    </source>
</evidence>
<dbReference type="InterPro" id="IPR002156">
    <property type="entry name" value="RNaseH_domain"/>
</dbReference>
<dbReference type="Gene3D" id="3.30.70.270">
    <property type="match status" value="1"/>
</dbReference>
<sequence>MVPNDPSLTNSVVFTITTGTPPRSTDTLRTKLRGSSKMDNCKNMCVWGIGLYQKREDDKVKEAKVSSPEPFSKEGAKHASGSKAEINDPPRKEVIRMIVGGPVGGDSHHARKSQIRETYDILEGGTGHRSDGRHPRYPIWKRGTIWAENLPQWRSYHHSLTCQQRSRSYLHRFRNLRDILSGEAYNQMQLGDIPLEKLNTSLYGFVGKVVHLRVMISLPLTLGTEPTRKTCMLKFLVVDVSSAYNVILGRPTLNVFQAVISTYHMKIKFPTPGGIKEVQGEPLQSHKCYIEALTRRIAALSRFISKAVEKNLPLFKVLRKAKNFGWVTSCQQAFEELKNYLARLPLLVKPTQGDTLYNYLFATSKTVSFVLVREDEGKQMPIYCFSKVLNGAEGRYTLIEKMVLALMLGKVGRGIKRVRYFVFSRTTIKAQALANFVSEMAGISWEDTSKNVKWLLHVDGSFTIQGSNAGVVITSPQGEDLEFTVKFDFKASNNGAEYEALVIGLKIAHEVGTGTL</sequence>
<protein>
    <recommendedName>
        <fullName evidence="6">Reverse transcriptase/retrotransposon-derived protein RNase H-like domain-containing protein</fullName>
    </recommendedName>
</protein>
<name>A0AAE1WM33_9LAMI</name>
<reference evidence="4" key="2">
    <citation type="journal article" date="2024" name="Plant">
        <title>Genomic evolution and insights into agronomic trait innovations of Sesamum species.</title>
        <authorList>
            <person name="Miao H."/>
            <person name="Wang L."/>
            <person name="Qu L."/>
            <person name="Liu H."/>
            <person name="Sun Y."/>
            <person name="Le M."/>
            <person name="Wang Q."/>
            <person name="Wei S."/>
            <person name="Zheng Y."/>
            <person name="Lin W."/>
            <person name="Duan Y."/>
            <person name="Cao H."/>
            <person name="Xiong S."/>
            <person name="Wang X."/>
            <person name="Wei L."/>
            <person name="Li C."/>
            <person name="Ma Q."/>
            <person name="Ju M."/>
            <person name="Zhao R."/>
            <person name="Li G."/>
            <person name="Mu C."/>
            <person name="Tian Q."/>
            <person name="Mei H."/>
            <person name="Zhang T."/>
            <person name="Gao T."/>
            <person name="Zhang H."/>
        </authorList>
    </citation>
    <scope>NUCLEOTIDE SEQUENCE</scope>
    <source>
        <strain evidence="4">K16</strain>
    </source>
</reference>
<dbReference type="PANTHER" id="PTHR48475:SF2">
    <property type="entry name" value="RIBONUCLEASE H"/>
    <property type="match status" value="1"/>
</dbReference>
<feature type="domain" description="RNase H type-1" evidence="2">
    <location>
        <begin position="458"/>
        <end position="512"/>
    </location>
</feature>
<dbReference type="PANTHER" id="PTHR48475">
    <property type="entry name" value="RIBONUCLEASE H"/>
    <property type="match status" value="1"/>
</dbReference>
<dbReference type="GO" id="GO:0004523">
    <property type="term" value="F:RNA-DNA hybrid ribonuclease activity"/>
    <property type="evidence" value="ECO:0007669"/>
    <property type="project" value="InterPro"/>
</dbReference>
<dbReference type="InterPro" id="IPR043502">
    <property type="entry name" value="DNA/RNA_pol_sf"/>
</dbReference>
<evidence type="ECO:0000313" key="4">
    <source>
        <dbReference type="EMBL" id="KAK4395714.1"/>
    </source>
</evidence>
<dbReference type="SUPFAM" id="SSF56672">
    <property type="entry name" value="DNA/RNA polymerases"/>
    <property type="match status" value="1"/>
</dbReference>
<proteinExistence type="predicted"/>